<reference evidence="1" key="1">
    <citation type="submission" date="2021-03" db="EMBL/GenBank/DDBJ databases">
        <authorList>
            <person name="Bekaert M."/>
        </authorList>
    </citation>
    <scope>NUCLEOTIDE SEQUENCE</scope>
</reference>
<evidence type="ECO:0008006" key="3">
    <source>
        <dbReference type="Google" id="ProtNLM"/>
    </source>
</evidence>
<dbReference type="EMBL" id="CAJPWZ010001103">
    <property type="protein sequence ID" value="CAG2208123.1"/>
    <property type="molecule type" value="Genomic_DNA"/>
</dbReference>
<proteinExistence type="predicted"/>
<dbReference type="OrthoDB" id="10072093at2759"/>
<sequence length="383" mass="45496">MNLSEEILFMSLPENLKCIPNVYKEMFKGFDLLRDDIEFDLSTENVYDQPLFCNPNVLFDGKTVIWYDFINAGIVQVKDICYEVIEGFLPEMAIVEMIQNVTNHCDINSIVKRYNTLKVVLPKEWTEIIHKNIHRRNVSRSININVIFKDKLSEFSMCSTKELYLLLTSKLCQHPICYKKWTEVFEIEENDLCKVWKNVNFYWKPSILMDLDFKIAHYCIFTNSKLMTMKLINYNVCDVCEKEVENITHLFLLCSELVEFHLFMQQKLSVLFDNVDSDKIDNLVYEEVFMFGLFGSIKGVNVSFVNFMLSVARYCIFRRRNLLKNLNSNVDLIRLFKYTVKHYITYLYEYLCDAKCMRNVFEKHFLKNNILVQETEGVITFNF</sequence>
<accession>A0A8S3RHJ6</accession>
<organism evidence="1 2">
    <name type="scientific">Mytilus edulis</name>
    <name type="common">Blue mussel</name>
    <dbReference type="NCBI Taxonomy" id="6550"/>
    <lineage>
        <taxon>Eukaryota</taxon>
        <taxon>Metazoa</taxon>
        <taxon>Spiralia</taxon>
        <taxon>Lophotrochozoa</taxon>
        <taxon>Mollusca</taxon>
        <taxon>Bivalvia</taxon>
        <taxon>Autobranchia</taxon>
        <taxon>Pteriomorphia</taxon>
        <taxon>Mytilida</taxon>
        <taxon>Mytiloidea</taxon>
        <taxon>Mytilidae</taxon>
        <taxon>Mytilinae</taxon>
        <taxon>Mytilus</taxon>
    </lineage>
</organism>
<gene>
    <name evidence="1" type="ORF">MEDL_22336</name>
</gene>
<comment type="caution">
    <text evidence="1">The sequence shown here is derived from an EMBL/GenBank/DDBJ whole genome shotgun (WGS) entry which is preliminary data.</text>
</comment>
<dbReference type="AlphaFoldDB" id="A0A8S3RHJ6"/>
<protein>
    <recommendedName>
        <fullName evidence="3">Reverse transcriptase zinc-binding domain-containing protein</fullName>
    </recommendedName>
</protein>
<dbReference type="Proteomes" id="UP000683360">
    <property type="component" value="Unassembled WGS sequence"/>
</dbReference>
<name>A0A8S3RHJ6_MYTED</name>
<evidence type="ECO:0000313" key="1">
    <source>
        <dbReference type="EMBL" id="CAG2208123.1"/>
    </source>
</evidence>
<keyword evidence="2" id="KW-1185">Reference proteome</keyword>
<evidence type="ECO:0000313" key="2">
    <source>
        <dbReference type="Proteomes" id="UP000683360"/>
    </source>
</evidence>